<comment type="catalytic activity">
    <reaction evidence="8">
        <text>[GlcNAc-(1-&gt;4)-Mur2Ac(oyl-L-Ala-gamma-D-Glu-L-Lys-D-Ala-D-Ala)](n)-di-trans,octa-cis-undecaprenyl diphosphate + beta-D-GlcNAc-(1-&gt;4)-Mur2Ac(oyl-L-Ala-gamma-D-Glu-L-Lys-D-Ala-D-Ala)-di-trans,octa-cis-undecaprenyl diphosphate = [GlcNAc-(1-&gt;4)-Mur2Ac(oyl-L-Ala-gamma-D-Glu-L-Lys-D-Ala-D-Ala)](n+1)-di-trans,octa-cis-undecaprenyl diphosphate + di-trans,octa-cis-undecaprenyl diphosphate + H(+)</text>
        <dbReference type="Rhea" id="RHEA:23708"/>
        <dbReference type="Rhea" id="RHEA-COMP:9602"/>
        <dbReference type="Rhea" id="RHEA-COMP:9603"/>
        <dbReference type="ChEBI" id="CHEBI:15378"/>
        <dbReference type="ChEBI" id="CHEBI:58405"/>
        <dbReference type="ChEBI" id="CHEBI:60033"/>
        <dbReference type="ChEBI" id="CHEBI:78435"/>
        <dbReference type="EC" id="2.4.99.28"/>
    </reaction>
</comment>
<reference evidence="12" key="1">
    <citation type="submission" date="2023-07" db="EMBL/GenBank/DDBJ databases">
        <title>30 novel species of actinomycetes from the DSMZ collection.</title>
        <authorList>
            <person name="Nouioui I."/>
        </authorList>
    </citation>
    <scope>NUCLEOTIDE SEQUENCE [LARGE SCALE GENOMIC DNA]</scope>
    <source>
        <strain evidence="12">DSM 44399</strain>
    </source>
</reference>
<organism evidence="11 12">
    <name type="scientific">Jatrophihabitans lederbergiae</name>
    <dbReference type="NCBI Taxonomy" id="3075547"/>
    <lineage>
        <taxon>Bacteria</taxon>
        <taxon>Bacillati</taxon>
        <taxon>Actinomycetota</taxon>
        <taxon>Actinomycetes</taxon>
        <taxon>Jatrophihabitantales</taxon>
        <taxon>Jatrophihabitantaceae</taxon>
        <taxon>Jatrophihabitans</taxon>
    </lineage>
</organism>
<feature type="transmembrane region" description="Helical" evidence="10">
    <location>
        <begin position="416"/>
        <end position="435"/>
    </location>
</feature>
<comment type="pathway">
    <text evidence="2">Cell wall biogenesis; peptidoglycan biosynthesis.</text>
</comment>
<evidence type="ECO:0000256" key="6">
    <source>
        <dbReference type="ARBA" id="ARBA00023136"/>
    </source>
</evidence>
<dbReference type="PANTHER" id="PTHR30474:SF3">
    <property type="entry name" value="PEPTIDOGLYCAN GLYCOSYLTRANSFERASE RODA"/>
    <property type="match status" value="1"/>
</dbReference>
<protein>
    <recommendedName>
        <fullName evidence="7">peptidoglycan glycosyltransferase</fullName>
        <ecNumber evidence="7">2.4.99.28</ecNumber>
    </recommendedName>
</protein>
<evidence type="ECO:0000256" key="3">
    <source>
        <dbReference type="ARBA" id="ARBA00022692"/>
    </source>
</evidence>
<evidence type="ECO:0000256" key="10">
    <source>
        <dbReference type="SAM" id="Phobius"/>
    </source>
</evidence>
<keyword evidence="3 10" id="KW-0812">Transmembrane</keyword>
<keyword evidence="5 10" id="KW-1133">Transmembrane helix</keyword>
<accession>A0ABU2JDF9</accession>
<feature type="transmembrane region" description="Helical" evidence="10">
    <location>
        <begin position="350"/>
        <end position="371"/>
    </location>
</feature>
<evidence type="ECO:0000256" key="5">
    <source>
        <dbReference type="ARBA" id="ARBA00022989"/>
    </source>
</evidence>
<dbReference type="EMBL" id="JAVREH010000027">
    <property type="protein sequence ID" value="MDT0263027.1"/>
    <property type="molecule type" value="Genomic_DNA"/>
</dbReference>
<keyword evidence="6 10" id="KW-0472">Membrane</keyword>
<feature type="region of interest" description="Disordered" evidence="9">
    <location>
        <begin position="444"/>
        <end position="467"/>
    </location>
</feature>
<feature type="transmembrane region" description="Helical" evidence="10">
    <location>
        <begin position="72"/>
        <end position="91"/>
    </location>
</feature>
<feature type="transmembrane region" description="Helical" evidence="10">
    <location>
        <begin position="40"/>
        <end position="60"/>
    </location>
</feature>
<evidence type="ECO:0000313" key="12">
    <source>
        <dbReference type="Proteomes" id="UP001183176"/>
    </source>
</evidence>
<keyword evidence="4" id="KW-0133">Cell shape</keyword>
<proteinExistence type="predicted"/>
<dbReference type="EC" id="2.4.99.28" evidence="7"/>
<feature type="transmembrane region" description="Helical" evidence="10">
    <location>
        <begin position="111"/>
        <end position="132"/>
    </location>
</feature>
<evidence type="ECO:0000256" key="4">
    <source>
        <dbReference type="ARBA" id="ARBA00022960"/>
    </source>
</evidence>
<dbReference type="RefSeq" id="WP_311424174.1">
    <property type="nucleotide sequence ID" value="NZ_JAVREH010000027.1"/>
</dbReference>
<keyword evidence="12" id="KW-1185">Reference proteome</keyword>
<evidence type="ECO:0000313" key="11">
    <source>
        <dbReference type="EMBL" id="MDT0263027.1"/>
    </source>
</evidence>
<sequence>MSAPYRTPTRRGIELAMILATAVVVACAEAVVEITRNNKLSSHVLTYAVVVLVIGGACHLAIRRTARYADPILLPCAMLLVGLGLVMIHRLDLGLAQQAAENGTTYTGVAAASQVVWAFLGLFVFLVVLFVVRDHRLLTRYAYTLALIGLFLLLLPAVLPAQYSEVNGARIWIRIAGFSIQPGEIAKIALTIFAAAYLVDKRDVLSLAGRRVIGIDLPRGRDLGPVLVAWLVSIGVLVRDHDLGTSLMFFGLFVVLLYVATERVSWVIIGVLLFAGGCFVSYELFGTVKQRVDVWLHVFSYLQDQGYQMSQSLFGLGTGGLFGAGLGGGRPELVPVAKSDFILSSFGEELGLFGLVAILAVYVVFISRGFATALAVRDSFGKLLVTGLSFSFGLQLFVVAGGISRLLPETGLTTPFLSYGGSSLIANFGLLALLLRVSDAARRPPTTPPSAVTTDSGPIPTAAKGRR</sequence>
<evidence type="ECO:0000256" key="1">
    <source>
        <dbReference type="ARBA" id="ARBA00004141"/>
    </source>
</evidence>
<dbReference type="PROSITE" id="PS51257">
    <property type="entry name" value="PROKAR_LIPOPROTEIN"/>
    <property type="match status" value="1"/>
</dbReference>
<feature type="transmembrane region" description="Helical" evidence="10">
    <location>
        <begin position="243"/>
        <end position="259"/>
    </location>
</feature>
<dbReference type="PANTHER" id="PTHR30474">
    <property type="entry name" value="CELL CYCLE PROTEIN"/>
    <property type="match status" value="1"/>
</dbReference>
<feature type="transmembrane region" description="Helical" evidence="10">
    <location>
        <begin position="266"/>
        <end position="285"/>
    </location>
</feature>
<evidence type="ECO:0000256" key="7">
    <source>
        <dbReference type="ARBA" id="ARBA00044770"/>
    </source>
</evidence>
<name>A0ABU2JDF9_9ACTN</name>
<dbReference type="InterPro" id="IPR001182">
    <property type="entry name" value="FtsW/RodA"/>
</dbReference>
<dbReference type="PROSITE" id="PS00428">
    <property type="entry name" value="FTSW_RODA_SPOVE"/>
    <property type="match status" value="1"/>
</dbReference>
<evidence type="ECO:0000256" key="8">
    <source>
        <dbReference type="ARBA" id="ARBA00049902"/>
    </source>
</evidence>
<gene>
    <name evidence="11" type="ORF">RM423_16680</name>
</gene>
<evidence type="ECO:0000256" key="2">
    <source>
        <dbReference type="ARBA" id="ARBA00004752"/>
    </source>
</evidence>
<dbReference type="InterPro" id="IPR018365">
    <property type="entry name" value="Cell_cycle_FtsW-rel_CS"/>
</dbReference>
<feature type="transmembrane region" description="Helical" evidence="10">
    <location>
        <begin position="141"/>
        <end position="159"/>
    </location>
</feature>
<feature type="transmembrane region" description="Helical" evidence="10">
    <location>
        <begin position="383"/>
        <end position="404"/>
    </location>
</feature>
<dbReference type="Pfam" id="PF01098">
    <property type="entry name" value="FTSW_RODA_SPOVE"/>
    <property type="match status" value="1"/>
</dbReference>
<comment type="subcellular location">
    <subcellularLocation>
        <location evidence="1">Membrane</location>
        <topology evidence="1">Multi-pass membrane protein</topology>
    </subcellularLocation>
</comment>
<evidence type="ECO:0000256" key="9">
    <source>
        <dbReference type="SAM" id="MobiDB-lite"/>
    </source>
</evidence>
<comment type="caution">
    <text evidence="11">The sequence shown here is derived from an EMBL/GenBank/DDBJ whole genome shotgun (WGS) entry which is preliminary data.</text>
</comment>
<dbReference type="Proteomes" id="UP001183176">
    <property type="component" value="Unassembled WGS sequence"/>
</dbReference>